<feature type="non-terminal residue" evidence="2">
    <location>
        <position position="90"/>
    </location>
</feature>
<sequence length="90" mass="9483">FVGGACLGGRPIDQTDDGQSRDDSQSESPEVEKNIRNAEFIGRSRVQKEGSGVVLQSVAGNFFGEGGSVEGGQENEEHGGCVQDGVKSRR</sequence>
<feature type="region of interest" description="Disordered" evidence="1">
    <location>
        <begin position="64"/>
        <end position="90"/>
    </location>
</feature>
<name>A0AAN8WUZ6_HALRR</name>
<feature type="compositionally biased region" description="Basic and acidic residues" evidence="1">
    <location>
        <begin position="18"/>
        <end position="36"/>
    </location>
</feature>
<feature type="region of interest" description="Disordered" evidence="1">
    <location>
        <begin position="1"/>
        <end position="38"/>
    </location>
</feature>
<organism evidence="2 3">
    <name type="scientific">Halocaridina rubra</name>
    <name type="common">Hawaiian red shrimp</name>
    <dbReference type="NCBI Taxonomy" id="373956"/>
    <lineage>
        <taxon>Eukaryota</taxon>
        <taxon>Metazoa</taxon>
        <taxon>Ecdysozoa</taxon>
        <taxon>Arthropoda</taxon>
        <taxon>Crustacea</taxon>
        <taxon>Multicrustacea</taxon>
        <taxon>Malacostraca</taxon>
        <taxon>Eumalacostraca</taxon>
        <taxon>Eucarida</taxon>
        <taxon>Decapoda</taxon>
        <taxon>Pleocyemata</taxon>
        <taxon>Caridea</taxon>
        <taxon>Atyoidea</taxon>
        <taxon>Atyidae</taxon>
        <taxon>Halocaridina</taxon>
    </lineage>
</organism>
<accession>A0AAN8WUZ6</accession>
<dbReference type="Proteomes" id="UP001381693">
    <property type="component" value="Unassembled WGS sequence"/>
</dbReference>
<protein>
    <submittedName>
        <fullName evidence="2">Uncharacterized protein</fullName>
    </submittedName>
</protein>
<feature type="non-terminal residue" evidence="2">
    <location>
        <position position="1"/>
    </location>
</feature>
<evidence type="ECO:0000313" key="2">
    <source>
        <dbReference type="EMBL" id="KAK7071522.1"/>
    </source>
</evidence>
<proteinExistence type="predicted"/>
<dbReference type="EMBL" id="JAXCGZ010014370">
    <property type="protein sequence ID" value="KAK7071522.1"/>
    <property type="molecule type" value="Genomic_DNA"/>
</dbReference>
<comment type="caution">
    <text evidence="2">The sequence shown here is derived from an EMBL/GenBank/DDBJ whole genome shotgun (WGS) entry which is preliminary data.</text>
</comment>
<reference evidence="2 3" key="1">
    <citation type="submission" date="2023-11" db="EMBL/GenBank/DDBJ databases">
        <title>Halocaridina rubra genome assembly.</title>
        <authorList>
            <person name="Smith C."/>
        </authorList>
    </citation>
    <scope>NUCLEOTIDE SEQUENCE [LARGE SCALE GENOMIC DNA]</scope>
    <source>
        <strain evidence="2">EP-1</strain>
        <tissue evidence="2">Whole</tissue>
    </source>
</reference>
<evidence type="ECO:0000313" key="3">
    <source>
        <dbReference type="Proteomes" id="UP001381693"/>
    </source>
</evidence>
<evidence type="ECO:0000256" key="1">
    <source>
        <dbReference type="SAM" id="MobiDB-lite"/>
    </source>
</evidence>
<keyword evidence="3" id="KW-1185">Reference proteome</keyword>
<gene>
    <name evidence="2" type="ORF">SK128_015449</name>
</gene>
<dbReference type="AlphaFoldDB" id="A0AAN8WUZ6"/>